<dbReference type="OrthoDB" id="542418at2759"/>
<sequence length="524" mass="57608">MATENVQGQAQAQAQAQVQAEKLNQALQHQLNLEGVRTRALDLFNTISRLLEIFDPISRANPNLRKWQDILGQFSMVNLELFHIVEEVKKVSKAFVVHPKNVNAENSTILPVMLSSKLLPEMESEETSMKEKLLHSLSHLPVSTQIERLKSRIDMIAAACDGASKAIADARKAYGLGSRQVPSMVPPIDKVQAAKIQEQEKLLKAAVNVGDGLRIPGDQKHLPSVLPAHLVDALSSGDGVHPKNPQAISTNNIGTQGTAIQNSYTQFGGRSVPSPSGGTSSIDNTSASPLPYANSPRSGTGMMNVPSPQQQSQQQQQHQRQKLMQLPQHQQQLISQQQLRQSASPGLSQNAVPQLHDFQVQNQQKFQQLHGQHQAQFSQPQSHQQLQNRPLQSAHIQHNIGQSQMSQANQLRSHLGQYTGTASTALFNAAQASTNSQMMPNMPAAISSQSILPRMQLGQRSHPSQMLNEQMFNMGATNSANMAQMQQQQQFGGVLTNTQNLQQGLVNLQNPQNSNYPQQRQPQQ</sequence>
<dbReference type="OMA" id="GYGNMQT"/>
<feature type="region of interest" description="Disordered" evidence="1">
    <location>
        <begin position="369"/>
        <end position="393"/>
    </location>
</feature>
<evidence type="ECO:0000256" key="1">
    <source>
        <dbReference type="SAM" id="MobiDB-lite"/>
    </source>
</evidence>
<name>W1PWE1_AMBTC</name>
<dbReference type="HOGENOM" id="CLU_037260_0_0_1"/>
<dbReference type="GO" id="GO:0016592">
    <property type="term" value="C:mediator complex"/>
    <property type="evidence" value="ECO:0007669"/>
    <property type="project" value="EnsemblPlants"/>
</dbReference>
<protein>
    <recommendedName>
        <fullName evidence="4">Mediator of RNA polymerase II transcription subunit 8</fullName>
    </recommendedName>
</protein>
<dbReference type="InterPro" id="IPR038795">
    <property type="entry name" value="MED8_plant"/>
</dbReference>
<accession>W1PWE1</accession>
<dbReference type="STRING" id="13333.W1PWE1"/>
<dbReference type="Proteomes" id="UP000017836">
    <property type="component" value="Unassembled WGS sequence"/>
</dbReference>
<feature type="compositionally biased region" description="Polar residues" evidence="1">
    <location>
        <begin position="265"/>
        <end position="288"/>
    </location>
</feature>
<dbReference type="Gramene" id="ERN12473">
    <property type="protein sequence ID" value="ERN12473"/>
    <property type="gene ID" value="AMTR_s00025p00163350"/>
</dbReference>
<evidence type="ECO:0008006" key="4">
    <source>
        <dbReference type="Google" id="ProtNLM"/>
    </source>
</evidence>
<dbReference type="eggNOG" id="ENOG502QTT9">
    <property type="taxonomic scope" value="Eukaryota"/>
</dbReference>
<evidence type="ECO:0000313" key="3">
    <source>
        <dbReference type="Proteomes" id="UP000017836"/>
    </source>
</evidence>
<reference evidence="3" key="1">
    <citation type="journal article" date="2013" name="Science">
        <title>The Amborella genome and the evolution of flowering plants.</title>
        <authorList>
            <consortium name="Amborella Genome Project"/>
        </authorList>
    </citation>
    <scope>NUCLEOTIDE SEQUENCE [LARGE SCALE GENOMIC DNA]</scope>
</reference>
<proteinExistence type="predicted"/>
<dbReference type="EMBL" id="KI392614">
    <property type="protein sequence ID" value="ERN12473.1"/>
    <property type="molecule type" value="Genomic_DNA"/>
</dbReference>
<dbReference type="GO" id="GO:0009909">
    <property type="term" value="P:regulation of flower development"/>
    <property type="evidence" value="ECO:0007669"/>
    <property type="project" value="EnsemblPlants"/>
</dbReference>
<dbReference type="PANTHER" id="PTHR35552:SF1">
    <property type="entry name" value="MEDIATOR OF RNA POLYMERASE II TRANSCRIPTION SUBUNIT 8"/>
    <property type="match status" value="1"/>
</dbReference>
<dbReference type="AlphaFoldDB" id="W1PWE1"/>
<gene>
    <name evidence="2" type="ORF">AMTR_s00025p00163350</name>
</gene>
<organism evidence="2 3">
    <name type="scientific">Amborella trichopoda</name>
    <dbReference type="NCBI Taxonomy" id="13333"/>
    <lineage>
        <taxon>Eukaryota</taxon>
        <taxon>Viridiplantae</taxon>
        <taxon>Streptophyta</taxon>
        <taxon>Embryophyta</taxon>
        <taxon>Tracheophyta</taxon>
        <taxon>Spermatophyta</taxon>
        <taxon>Magnoliopsida</taxon>
        <taxon>Amborellales</taxon>
        <taxon>Amborellaceae</taxon>
        <taxon>Amborella</taxon>
    </lineage>
</organism>
<dbReference type="PANTHER" id="PTHR35552">
    <property type="entry name" value="MEDIATOR OF RNA POLYMERASE II TRANSCRIPTION SUBUNIT 8"/>
    <property type="match status" value="1"/>
</dbReference>
<evidence type="ECO:0000313" key="2">
    <source>
        <dbReference type="EMBL" id="ERN12473.1"/>
    </source>
</evidence>
<keyword evidence="3" id="KW-1185">Reference proteome</keyword>
<feature type="region of interest" description="Disordered" evidence="1">
    <location>
        <begin position="265"/>
        <end position="349"/>
    </location>
</feature>
<feature type="compositionally biased region" description="Low complexity" evidence="1">
    <location>
        <begin position="369"/>
        <end position="387"/>
    </location>
</feature>
<feature type="compositionally biased region" description="Low complexity" evidence="1">
    <location>
        <begin position="309"/>
        <end position="341"/>
    </location>
</feature>
<dbReference type="KEGG" id="atr:18440691"/>
<dbReference type="GO" id="GO:0050832">
    <property type="term" value="P:defense response to fungus"/>
    <property type="evidence" value="ECO:0007669"/>
    <property type="project" value="EnsemblPlants"/>
</dbReference>